<dbReference type="AlphaFoldDB" id="A0A558B2C5"/>
<dbReference type="InterPro" id="IPR007055">
    <property type="entry name" value="BON_dom"/>
</dbReference>
<comment type="caution">
    <text evidence="2">The sequence shown here is derived from an EMBL/GenBank/DDBJ whole genome shotgun (WGS) entry which is preliminary data.</text>
</comment>
<protein>
    <submittedName>
        <fullName evidence="2">BON domain-containing protein</fullName>
    </submittedName>
</protein>
<feature type="domain" description="BON" evidence="1">
    <location>
        <begin position="44"/>
        <end position="112"/>
    </location>
</feature>
<reference evidence="2 3" key="1">
    <citation type="submission" date="2019-07" db="EMBL/GenBank/DDBJ databases">
        <title>The pathways for chlorine oxyanion respiration interact through the shared metabolite chlorate.</title>
        <authorList>
            <person name="Barnum T.P."/>
            <person name="Cheng Y."/>
            <person name="Hill K.A."/>
            <person name="Lucas L.N."/>
            <person name="Carlson H.K."/>
            <person name="Coates J.D."/>
        </authorList>
    </citation>
    <scope>NUCLEOTIDE SEQUENCE [LARGE SCALE GENOMIC DNA]</scope>
    <source>
        <strain evidence="2">UCB</strain>
    </source>
</reference>
<gene>
    <name evidence="2" type="ORF">FHK81_16545</name>
</gene>
<dbReference type="EMBL" id="VMRX01000057">
    <property type="protein sequence ID" value="TVT30623.1"/>
    <property type="molecule type" value="Genomic_DNA"/>
</dbReference>
<sequence length="112" mass="12038">MKIYRGTQCLSITLITVALLTGCNKSPGNFEGIQRTTSNAVNVADADVTENVKRALQADLALNGLDISVTTLKGDVRLVGVVDTQRQIDIAIKLTQSADGFHTIHNELTTIK</sequence>
<evidence type="ECO:0000313" key="2">
    <source>
        <dbReference type="EMBL" id="TVT30623.1"/>
    </source>
</evidence>
<dbReference type="Pfam" id="PF04972">
    <property type="entry name" value="BON"/>
    <property type="match status" value="1"/>
</dbReference>
<accession>A0A558B2C5</accession>
<evidence type="ECO:0000313" key="3">
    <source>
        <dbReference type="Proteomes" id="UP000319142"/>
    </source>
</evidence>
<evidence type="ECO:0000259" key="1">
    <source>
        <dbReference type="PROSITE" id="PS50914"/>
    </source>
</evidence>
<organism evidence="2 3">
    <name type="scientific">Marinobacter vinifirmus</name>
    <dbReference type="NCBI Taxonomy" id="355591"/>
    <lineage>
        <taxon>Bacteria</taxon>
        <taxon>Pseudomonadati</taxon>
        <taxon>Pseudomonadota</taxon>
        <taxon>Gammaproteobacteria</taxon>
        <taxon>Pseudomonadales</taxon>
        <taxon>Marinobacteraceae</taxon>
        <taxon>Marinobacter</taxon>
    </lineage>
</organism>
<proteinExistence type="predicted"/>
<dbReference type="Proteomes" id="UP000319142">
    <property type="component" value="Unassembled WGS sequence"/>
</dbReference>
<name>A0A558B2C5_9GAMM</name>
<dbReference type="PROSITE" id="PS50914">
    <property type="entry name" value="BON"/>
    <property type="match status" value="1"/>
</dbReference>
<dbReference type="PROSITE" id="PS51257">
    <property type="entry name" value="PROKAR_LIPOPROTEIN"/>
    <property type="match status" value="1"/>
</dbReference>
<dbReference type="Gene3D" id="3.30.1340.30">
    <property type="match status" value="1"/>
</dbReference>